<dbReference type="SUPFAM" id="SSF46689">
    <property type="entry name" value="Homeodomain-like"/>
    <property type="match status" value="1"/>
</dbReference>
<dbReference type="SUPFAM" id="SSF48498">
    <property type="entry name" value="Tetracyclin repressor-like, C-terminal domain"/>
    <property type="match status" value="1"/>
</dbReference>
<dbReference type="PANTHER" id="PTHR30055:SF146">
    <property type="entry name" value="HTH-TYPE TRANSCRIPTIONAL DUAL REGULATOR CECR"/>
    <property type="match status" value="1"/>
</dbReference>
<sequence length="243" mass="26586">METPTLYDCRPYFRPHYTCVVENESPRPEPHPASPRRSRNAAATREAILSSAVEAFTRLGYDGAGVRDIAKDAGVTAMMVNRYFGSKEQLFAEVVDTTFAPRTVVGSDPATLVHDVARSLVERTAPEADELSPFLLTLRSASNPRTAEIARLGIERHVERRLVGLLTGENTSERSALALSVIAGVWLMRKLIGNTALVEADPDELAGRLEDVLRILLEDTPREDSDQARSAAGTPIDDSNRTS</sequence>
<organism evidence="5 6">
    <name type="scientific">Actinacidiphila glaucinigra</name>
    <dbReference type="NCBI Taxonomy" id="235986"/>
    <lineage>
        <taxon>Bacteria</taxon>
        <taxon>Bacillati</taxon>
        <taxon>Actinomycetota</taxon>
        <taxon>Actinomycetes</taxon>
        <taxon>Kitasatosporales</taxon>
        <taxon>Streptomycetaceae</taxon>
        <taxon>Actinacidiphila</taxon>
    </lineage>
</organism>
<feature type="region of interest" description="Disordered" evidence="3">
    <location>
        <begin position="23"/>
        <end position="42"/>
    </location>
</feature>
<evidence type="ECO:0000313" key="6">
    <source>
        <dbReference type="Proteomes" id="UP000198280"/>
    </source>
</evidence>
<dbReference type="InterPro" id="IPR001647">
    <property type="entry name" value="HTH_TetR"/>
</dbReference>
<accession>A0A239IUQ4</accession>
<dbReference type="InterPro" id="IPR041678">
    <property type="entry name" value="TetR_C_16"/>
</dbReference>
<keyword evidence="6" id="KW-1185">Reference proteome</keyword>
<proteinExistence type="predicted"/>
<gene>
    <name evidence="5" type="ORF">SAMN05216252_111138</name>
</gene>
<dbReference type="InterPro" id="IPR036271">
    <property type="entry name" value="Tet_transcr_reg_TetR-rel_C_sf"/>
</dbReference>
<dbReference type="Pfam" id="PF17920">
    <property type="entry name" value="TetR_C_16"/>
    <property type="match status" value="1"/>
</dbReference>
<dbReference type="EMBL" id="FZOF01000011">
    <property type="protein sequence ID" value="SNS97309.1"/>
    <property type="molecule type" value="Genomic_DNA"/>
</dbReference>
<dbReference type="GO" id="GO:0003700">
    <property type="term" value="F:DNA-binding transcription factor activity"/>
    <property type="evidence" value="ECO:0007669"/>
    <property type="project" value="TreeGrafter"/>
</dbReference>
<dbReference type="AlphaFoldDB" id="A0A239IUQ4"/>
<protein>
    <submittedName>
        <fullName evidence="5">Transcriptional regulator, TetR family</fullName>
    </submittedName>
</protein>
<reference evidence="5 6" key="1">
    <citation type="submission" date="2017-06" db="EMBL/GenBank/DDBJ databases">
        <authorList>
            <person name="Kim H.J."/>
            <person name="Triplett B.A."/>
        </authorList>
    </citation>
    <scope>NUCLEOTIDE SEQUENCE [LARGE SCALE GENOMIC DNA]</scope>
    <source>
        <strain evidence="5 6">CGMCC 4.1858</strain>
    </source>
</reference>
<evidence type="ECO:0000256" key="3">
    <source>
        <dbReference type="SAM" id="MobiDB-lite"/>
    </source>
</evidence>
<dbReference type="PROSITE" id="PS50977">
    <property type="entry name" value="HTH_TETR_2"/>
    <property type="match status" value="1"/>
</dbReference>
<feature type="domain" description="HTH tetR-type" evidence="4">
    <location>
        <begin position="42"/>
        <end position="102"/>
    </location>
</feature>
<dbReference type="GO" id="GO:0000976">
    <property type="term" value="F:transcription cis-regulatory region binding"/>
    <property type="evidence" value="ECO:0007669"/>
    <property type="project" value="TreeGrafter"/>
</dbReference>
<dbReference type="RefSeq" id="WP_245938983.1">
    <property type="nucleotide sequence ID" value="NZ_FZOF01000011.1"/>
</dbReference>
<feature type="DNA-binding region" description="H-T-H motif" evidence="2">
    <location>
        <begin position="65"/>
        <end position="84"/>
    </location>
</feature>
<dbReference type="Gene3D" id="1.10.357.10">
    <property type="entry name" value="Tetracycline Repressor, domain 2"/>
    <property type="match status" value="1"/>
</dbReference>
<dbReference type="PRINTS" id="PR00455">
    <property type="entry name" value="HTHTETR"/>
</dbReference>
<dbReference type="Pfam" id="PF00440">
    <property type="entry name" value="TetR_N"/>
    <property type="match status" value="1"/>
</dbReference>
<evidence type="ECO:0000259" key="4">
    <source>
        <dbReference type="PROSITE" id="PS50977"/>
    </source>
</evidence>
<dbReference type="Proteomes" id="UP000198280">
    <property type="component" value="Unassembled WGS sequence"/>
</dbReference>
<dbReference type="PANTHER" id="PTHR30055">
    <property type="entry name" value="HTH-TYPE TRANSCRIPTIONAL REGULATOR RUTR"/>
    <property type="match status" value="1"/>
</dbReference>
<keyword evidence="1 2" id="KW-0238">DNA-binding</keyword>
<evidence type="ECO:0000313" key="5">
    <source>
        <dbReference type="EMBL" id="SNS97309.1"/>
    </source>
</evidence>
<evidence type="ECO:0000256" key="2">
    <source>
        <dbReference type="PROSITE-ProRule" id="PRU00335"/>
    </source>
</evidence>
<dbReference type="InterPro" id="IPR009057">
    <property type="entry name" value="Homeodomain-like_sf"/>
</dbReference>
<name>A0A239IUQ4_9ACTN</name>
<feature type="region of interest" description="Disordered" evidence="3">
    <location>
        <begin position="220"/>
        <end position="243"/>
    </location>
</feature>
<dbReference type="InterPro" id="IPR050109">
    <property type="entry name" value="HTH-type_TetR-like_transc_reg"/>
</dbReference>
<evidence type="ECO:0000256" key="1">
    <source>
        <dbReference type="ARBA" id="ARBA00023125"/>
    </source>
</evidence>